<evidence type="ECO:0000256" key="3">
    <source>
        <dbReference type="SAM" id="MobiDB-lite"/>
    </source>
</evidence>
<gene>
    <name evidence="4" type="ORF">FPE_LOCUS21058</name>
</gene>
<dbReference type="Proteomes" id="UP000834106">
    <property type="component" value="Chromosome 13"/>
</dbReference>
<protein>
    <submittedName>
        <fullName evidence="4">Uncharacterized protein</fullName>
    </submittedName>
</protein>
<dbReference type="InterPro" id="IPR029047">
    <property type="entry name" value="HSP70_peptide-bd_sf"/>
</dbReference>
<evidence type="ECO:0000313" key="4">
    <source>
        <dbReference type="EMBL" id="CAI9773628.1"/>
    </source>
</evidence>
<dbReference type="Gene3D" id="3.90.640.10">
    <property type="entry name" value="Actin, Chain A, domain 4"/>
    <property type="match status" value="1"/>
</dbReference>
<feature type="region of interest" description="Disordered" evidence="3">
    <location>
        <begin position="193"/>
        <end position="214"/>
    </location>
</feature>
<keyword evidence="2" id="KW-0067">ATP-binding</keyword>
<dbReference type="GO" id="GO:0140662">
    <property type="term" value="F:ATP-dependent protein folding chaperone"/>
    <property type="evidence" value="ECO:0007669"/>
    <property type="project" value="InterPro"/>
</dbReference>
<accession>A0AAD1ZQD2</accession>
<dbReference type="Gene3D" id="2.60.34.10">
    <property type="entry name" value="Substrate Binding Domain Of DNAk, Chain A, domain 1"/>
    <property type="match status" value="1"/>
</dbReference>
<feature type="compositionally biased region" description="Polar residues" evidence="3">
    <location>
        <begin position="428"/>
        <end position="452"/>
    </location>
</feature>
<feature type="compositionally biased region" description="Pro residues" evidence="3">
    <location>
        <begin position="404"/>
        <end position="413"/>
    </location>
</feature>
<dbReference type="Gene3D" id="3.30.420.40">
    <property type="match status" value="1"/>
</dbReference>
<evidence type="ECO:0000313" key="5">
    <source>
        <dbReference type="Proteomes" id="UP000834106"/>
    </source>
</evidence>
<reference evidence="4" key="1">
    <citation type="submission" date="2023-05" db="EMBL/GenBank/DDBJ databases">
        <authorList>
            <person name="Huff M."/>
        </authorList>
    </citation>
    <scope>NUCLEOTIDE SEQUENCE</scope>
</reference>
<keyword evidence="1" id="KW-0547">Nucleotide-binding</keyword>
<proteinExistence type="predicted"/>
<dbReference type="Pfam" id="PF00012">
    <property type="entry name" value="HSP70"/>
    <property type="match status" value="2"/>
</dbReference>
<dbReference type="PANTHER" id="PTHR45639">
    <property type="entry name" value="HSC70CB, ISOFORM G-RELATED"/>
    <property type="match status" value="1"/>
</dbReference>
<dbReference type="SUPFAM" id="SSF100920">
    <property type="entry name" value="Heat shock protein 70kD (HSP70), peptide-binding domain"/>
    <property type="match status" value="1"/>
</dbReference>
<sequence length="471" mass="52352">MDEKDVRGFIKRDEFEQISVPILERVKKPLAKALAEAELTVENIHTVENVPFLVPTFKVREFQVNESFPFPIALSWKVSAADTQNGAVDNQQSTIVFPTGNPIPSVRPLTFYTSGTFVVHVQHADVSELKAPTKINTYTIGPFQSTKGEQTKLKVKICLNLYGIISLESATLLEEEKVEVPIVKESAKELTKMETDEAAVDPAHSSTTETDINMQDAKGSAEVPGAENGVPDVGDKLSQMETDANAEALKKKVKKTSVPVSELKQKIRRMLLRLMLYDMRNMLNDKYHEFVTDSERDQFIAKLQEVEYEDCEDETKGVYIAKLQMQSDPIEERYKEHMERGSVINQLIYCINSYREATMSDDPTFVHIDLAEKQKLLFFCLRTSEKKTEALDRSCMPTMTKPMPVKPTTPKTPSPTSSQGGCSQSQGAENPNSSPNRNPGATETTGTGNEVSSPAAEPMETDKSESAPDAA</sequence>
<dbReference type="AlphaFoldDB" id="A0AAD1ZQD2"/>
<feature type="compositionally biased region" description="Low complexity" evidence="3">
    <location>
        <begin position="414"/>
        <end position="427"/>
    </location>
</feature>
<dbReference type="GO" id="GO:0005524">
    <property type="term" value="F:ATP binding"/>
    <property type="evidence" value="ECO:0007669"/>
    <property type="project" value="UniProtKB-KW"/>
</dbReference>
<dbReference type="InterPro" id="IPR029048">
    <property type="entry name" value="HSP70_C_sf"/>
</dbReference>
<feature type="compositionally biased region" description="Basic and acidic residues" evidence="3">
    <location>
        <begin position="460"/>
        <end position="471"/>
    </location>
</feature>
<name>A0AAD1ZQD2_9LAMI</name>
<evidence type="ECO:0000256" key="2">
    <source>
        <dbReference type="ARBA" id="ARBA00022840"/>
    </source>
</evidence>
<evidence type="ECO:0000256" key="1">
    <source>
        <dbReference type="ARBA" id="ARBA00022741"/>
    </source>
</evidence>
<feature type="compositionally biased region" description="Polar residues" evidence="3">
    <location>
        <begin position="204"/>
        <end position="213"/>
    </location>
</feature>
<dbReference type="GO" id="GO:0005829">
    <property type="term" value="C:cytosol"/>
    <property type="evidence" value="ECO:0007669"/>
    <property type="project" value="TreeGrafter"/>
</dbReference>
<dbReference type="GO" id="GO:0005634">
    <property type="term" value="C:nucleus"/>
    <property type="evidence" value="ECO:0007669"/>
    <property type="project" value="TreeGrafter"/>
</dbReference>
<feature type="region of interest" description="Disordered" evidence="3">
    <location>
        <begin position="390"/>
        <end position="471"/>
    </location>
</feature>
<organism evidence="4 5">
    <name type="scientific">Fraxinus pennsylvanica</name>
    <dbReference type="NCBI Taxonomy" id="56036"/>
    <lineage>
        <taxon>Eukaryota</taxon>
        <taxon>Viridiplantae</taxon>
        <taxon>Streptophyta</taxon>
        <taxon>Embryophyta</taxon>
        <taxon>Tracheophyta</taxon>
        <taxon>Spermatophyta</taxon>
        <taxon>Magnoliopsida</taxon>
        <taxon>eudicotyledons</taxon>
        <taxon>Gunneridae</taxon>
        <taxon>Pentapetalae</taxon>
        <taxon>asterids</taxon>
        <taxon>lamiids</taxon>
        <taxon>Lamiales</taxon>
        <taxon>Oleaceae</taxon>
        <taxon>Oleeae</taxon>
        <taxon>Fraxinus</taxon>
    </lineage>
</organism>
<dbReference type="EMBL" id="OU503048">
    <property type="protein sequence ID" value="CAI9773628.1"/>
    <property type="molecule type" value="Genomic_DNA"/>
</dbReference>
<dbReference type="PANTHER" id="PTHR45639:SF4">
    <property type="entry name" value="HSC70CB, ISOFORM G"/>
    <property type="match status" value="1"/>
</dbReference>
<dbReference type="SUPFAM" id="SSF100934">
    <property type="entry name" value="Heat shock protein 70kD (HSP70), C-terminal subdomain"/>
    <property type="match status" value="1"/>
</dbReference>
<dbReference type="Gene3D" id="1.20.1270.10">
    <property type="match status" value="1"/>
</dbReference>
<keyword evidence="5" id="KW-1185">Reference proteome</keyword>
<dbReference type="InterPro" id="IPR013126">
    <property type="entry name" value="Hsp_70_fam"/>
</dbReference>